<dbReference type="GO" id="GO:0015990">
    <property type="term" value="P:electron transport coupled proton transport"/>
    <property type="evidence" value="ECO:0007669"/>
    <property type="project" value="TreeGrafter"/>
</dbReference>
<evidence type="ECO:0000256" key="7">
    <source>
        <dbReference type="SAM" id="Phobius"/>
    </source>
</evidence>
<dbReference type="PANTHER" id="PTHR43507">
    <property type="entry name" value="NADH-UBIQUINONE OXIDOREDUCTASE CHAIN 4"/>
    <property type="match status" value="1"/>
</dbReference>
<dbReference type="PANTHER" id="PTHR43507:SF1">
    <property type="entry name" value="NADH-UBIQUINONE OXIDOREDUCTASE CHAIN 4"/>
    <property type="match status" value="1"/>
</dbReference>
<feature type="transmembrane region" description="Helical" evidence="7">
    <location>
        <begin position="348"/>
        <end position="370"/>
    </location>
</feature>
<feature type="transmembrane region" description="Helical" evidence="7">
    <location>
        <begin position="439"/>
        <end position="465"/>
    </location>
</feature>
<dbReference type="GO" id="GO:0048039">
    <property type="term" value="F:ubiquinone binding"/>
    <property type="evidence" value="ECO:0007669"/>
    <property type="project" value="TreeGrafter"/>
</dbReference>
<evidence type="ECO:0000256" key="6">
    <source>
        <dbReference type="RuleBase" id="RU000320"/>
    </source>
</evidence>
<dbReference type="GO" id="GO:0003954">
    <property type="term" value="F:NADH dehydrogenase activity"/>
    <property type="evidence" value="ECO:0007669"/>
    <property type="project" value="TreeGrafter"/>
</dbReference>
<dbReference type="InterPro" id="IPR003918">
    <property type="entry name" value="NADH_UbQ_OxRdtase"/>
</dbReference>
<dbReference type="Pfam" id="PF00361">
    <property type="entry name" value="Proton_antipo_M"/>
    <property type="match status" value="1"/>
</dbReference>
<sequence length="521" mass="54329">MNDTALQYILAAILVLPLLGSAGALLPAPPGLRGRGPDQAVLRHGVTVTGAVLVLAIVLAAGFDHDHPARMQATTDLDWIPALRIHLHLGVDGISLPLLVLTALLTFLCALYSYFKMPDGPSPKAFVALLLLLEGGTLASFAVLDLILFFLAFEAVLVPMYFLIARWGGADRERSALRFIVYTLLGSVIMLLGLLLVGVKAGTFDMVALASDNGSHLSHTTQLVAVLAIGIGLAVKAPMWPLHSWLPDAHTAAPTAGSVLLAGVLLKMGTYGLVRVVLPIAPGGMRTFAPYLAAFAVVGIIYGSLACLALVRQGNGGDLKRLIAYSSVGHMGFVLLGIASMTRTGVNGALFANVAHGLITGLLFFLVGALKDRYGTSDLDQLAGRTGAALYGRAPRLGGLLAFGAVASLGLPGLAGFWGEMLAMFGAFRPGAGLSRPTYVTFTAIAAFGTLLTAGYLLTVIRRICMGDRDTARAKPVLADVHGYEFAAWTPLAALTVLAGLWPALLLGLTDPAVRSLLGGN</sequence>
<feature type="transmembrane region" description="Helical" evidence="7">
    <location>
        <begin position="149"/>
        <end position="167"/>
    </location>
</feature>
<accession>A0A1H6BVA8</accession>
<dbReference type="EMBL" id="FNVU01000007">
    <property type="protein sequence ID" value="SEG64600.1"/>
    <property type="molecule type" value="Genomic_DNA"/>
</dbReference>
<dbReference type="NCBIfam" id="TIGR01972">
    <property type="entry name" value="NDH_I_M"/>
    <property type="match status" value="1"/>
</dbReference>
<organism evidence="9 10">
    <name type="scientific">Actinacidiphila yanglinensis</name>
    <dbReference type="NCBI Taxonomy" id="310779"/>
    <lineage>
        <taxon>Bacteria</taxon>
        <taxon>Bacillati</taxon>
        <taxon>Actinomycetota</taxon>
        <taxon>Actinomycetes</taxon>
        <taxon>Kitasatosporales</taxon>
        <taxon>Streptomycetaceae</taxon>
        <taxon>Actinacidiphila</taxon>
    </lineage>
</organism>
<dbReference type="OrthoDB" id="9768329at2"/>
<feature type="transmembrane region" description="Helical" evidence="7">
    <location>
        <begin position="486"/>
        <end position="509"/>
    </location>
</feature>
<keyword evidence="3 6" id="KW-0812">Transmembrane</keyword>
<feature type="transmembrane region" description="Helical" evidence="7">
    <location>
        <begin position="288"/>
        <end position="310"/>
    </location>
</feature>
<feature type="transmembrane region" description="Helical" evidence="7">
    <location>
        <begin position="94"/>
        <end position="114"/>
    </location>
</feature>
<name>A0A1H6BVA8_9ACTN</name>
<evidence type="ECO:0000256" key="2">
    <source>
        <dbReference type="ARBA" id="ARBA00009025"/>
    </source>
</evidence>
<feature type="transmembrane region" description="Helical" evidence="7">
    <location>
        <begin position="179"/>
        <end position="199"/>
    </location>
</feature>
<comment type="similarity">
    <text evidence="2">Belongs to the complex I subunit 4 family.</text>
</comment>
<reference evidence="9 10" key="1">
    <citation type="submission" date="2016-10" db="EMBL/GenBank/DDBJ databases">
        <authorList>
            <person name="de Groot N.N."/>
        </authorList>
    </citation>
    <scope>NUCLEOTIDE SEQUENCE [LARGE SCALE GENOMIC DNA]</scope>
    <source>
        <strain evidence="9 10">CGMCC 4.2023</strain>
    </source>
</reference>
<feature type="transmembrane region" description="Helical" evidence="7">
    <location>
        <begin position="40"/>
        <end position="63"/>
    </location>
</feature>
<dbReference type="InterPro" id="IPR001750">
    <property type="entry name" value="ND/Mrp_TM"/>
</dbReference>
<proteinExistence type="inferred from homology"/>
<dbReference type="GO" id="GO:0012505">
    <property type="term" value="C:endomembrane system"/>
    <property type="evidence" value="ECO:0007669"/>
    <property type="project" value="UniProtKB-SubCell"/>
</dbReference>
<keyword evidence="4 7" id="KW-1133">Transmembrane helix</keyword>
<evidence type="ECO:0000313" key="10">
    <source>
        <dbReference type="Proteomes" id="UP000236754"/>
    </source>
</evidence>
<keyword evidence="5 7" id="KW-0472">Membrane</keyword>
<evidence type="ECO:0000256" key="3">
    <source>
        <dbReference type="ARBA" id="ARBA00022692"/>
    </source>
</evidence>
<dbReference type="GO" id="GO:0016020">
    <property type="term" value="C:membrane"/>
    <property type="evidence" value="ECO:0007669"/>
    <property type="project" value="UniProtKB-SubCell"/>
</dbReference>
<evidence type="ECO:0000259" key="8">
    <source>
        <dbReference type="Pfam" id="PF00361"/>
    </source>
</evidence>
<feature type="transmembrane region" description="Helical" evidence="7">
    <location>
        <begin position="219"/>
        <end position="237"/>
    </location>
</feature>
<dbReference type="InterPro" id="IPR010227">
    <property type="entry name" value="NADH_Q_OxRdtase_chainM/4"/>
</dbReference>
<feature type="transmembrane region" description="Helical" evidence="7">
    <location>
        <begin position="6"/>
        <end position="28"/>
    </location>
</feature>
<feature type="transmembrane region" description="Helical" evidence="7">
    <location>
        <begin position="249"/>
        <end position="268"/>
    </location>
</feature>
<dbReference type="PRINTS" id="PR01437">
    <property type="entry name" value="NUOXDRDTASE4"/>
</dbReference>
<feature type="transmembrane region" description="Helical" evidence="7">
    <location>
        <begin position="126"/>
        <end position="143"/>
    </location>
</feature>
<comment type="subcellular location">
    <subcellularLocation>
        <location evidence="1">Endomembrane system</location>
        <topology evidence="1">Multi-pass membrane protein</topology>
    </subcellularLocation>
    <subcellularLocation>
        <location evidence="6">Membrane</location>
        <topology evidence="6">Multi-pass membrane protein</topology>
    </subcellularLocation>
</comment>
<evidence type="ECO:0000256" key="1">
    <source>
        <dbReference type="ARBA" id="ARBA00004127"/>
    </source>
</evidence>
<dbReference type="GO" id="GO:0042773">
    <property type="term" value="P:ATP synthesis coupled electron transport"/>
    <property type="evidence" value="ECO:0007669"/>
    <property type="project" value="InterPro"/>
</dbReference>
<protein>
    <submittedName>
        <fullName evidence="9">NADH dehydrogenase subunit M</fullName>
    </submittedName>
</protein>
<dbReference type="AlphaFoldDB" id="A0A1H6BVA8"/>
<feature type="domain" description="NADH:quinone oxidoreductase/Mrp antiporter transmembrane" evidence="8">
    <location>
        <begin position="145"/>
        <end position="431"/>
    </location>
</feature>
<feature type="transmembrane region" description="Helical" evidence="7">
    <location>
        <begin position="400"/>
        <end position="419"/>
    </location>
</feature>
<dbReference type="RefSeq" id="WP_103887110.1">
    <property type="nucleotide sequence ID" value="NZ_FNVU01000007.1"/>
</dbReference>
<evidence type="ECO:0000256" key="5">
    <source>
        <dbReference type="ARBA" id="ARBA00023136"/>
    </source>
</evidence>
<feature type="transmembrane region" description="Helical" evidence="7">
    <location>
        <begin position="322"/>
        <end position="342"/>
    </location>
</feature>
<dbReference type="GO" id="GO:0008137">
    <property type="term" value="F:NADH dehydrogenase (ubiquinone) activity"/>
    <property type="evidence" value="ECO:0007669"/>
    <property type="project" value="InterPro"/>
</dbReference>
<evidence type="ECO:0000256" key="4">
    <source>
        <dbReference type="ARBA" id="ARBA00022989"/>
    </source>
</evidence>
<evidence type="ECO:0000313" key="9">
    <source>
        <dbReference type="EMBL" id="SEG64600.1"/>
    </source>
</evidence>
<dbReference type="Proteomes" id="UP000236754">
    <property type="component" value="Unassembled WGS sequence"/>
</dbReference>
<keyword evidence="10" id="KW-1185">Reference proteome</keyword>
<gene>
    <name evidence="9" type="ORF">SAMN05216223_107274</name>
</gene>